<proteinExistence type="predicted"/>
<keyword evidence="4" id="KW-1185">Reference proteome</keyword>
<dbReference type="Pfam" id="PF14905">
    <property type="entry name" value="OMP_b-brl_3"/>
    <property type="match status" value="1"/>
</dbReference>
<evidence type="ECO:0000313" key="4">
    <source>
        <dbReference type="Proteomes" id="UP000199580"/>
    </source>
</evidence>
<feature type="signal peptide" evidence="1">
    <location>
        <begin position="1"/>
        <end position="21"/>
    </location>
</feature>
<evidence type="ECO:0000313" key="3">
    <source>
        <dbReference type="EMBL" id="SDJ76840.1"/>
    </source>
</evidence>
<dbReference type="SUPFAM" id="SSF49464">
    <property type="entry name" value="Carboxypeptidase regulatory domain-like"/>
    <property type="match status" value="1"/>
</dbReference>
<feature type="chain" id="PRO_5011764431" evidence="1">
    <location>
        <begin position="22"/>
        <end position="816"/>
    </location>
</feature>
<dbReference type="Gene3D" id="2.170.130.10">
    <property type="entry name" value="TonB-dependent receptor, plug domain"/>
    <property type="match status" value="1"/>
</dbReference>
<protein>
    <submittedName>
        <fullName evidence="3">Outer membrane receptor proteins, mostly Fe transport</fullName>
    </submittedName>
</protein>
<evidence type="ECO:0000256" key="1">
    <source>
        <dbReference type="SAM" id="SignalP"/>
    </source>
</evidence>
<dbReference type="Proteomes" id="UP000199580">
    <property type="component" value="Unassembled WGS sequence"/>
</dbReference>
<accession>A0A1G8WH45</accession>
<gene>
    <name evidence="3" type="ORF">SAMN04487935_1790</name>
</gene>
<dbReference type="Pfam" id="PF13620">
    <property type="entry name" value="CarboxypepD_reg"/>
    <property type="match status" value="1"/>
</dbReference>
<dbReference type="AlphaFoldDB" id="A0A1G8WH45"/>
<dbReference type="Gene3D" id="2.60.40.1120">
    <property type="entry name" value="Carboxypeptidase-like, regulatory domain"/>
    <property type="match status" value="1"/>
</dbReference>
<dbReference type="EMBL" id="FNEZ01000002">
    <property type="protein sequence ID" value="SDJ76840.1"/>
    <property type="molecule type" value="Genomic_DNA"/>
</dbReference>
<feature type="domain" description="Outer membrane protein beta-barrel" evidence="2">
    <location>
        <begin position="383"/>
        <end position="790"/>
    </location>
</feature>
<keyword evidence="3" id="KW-0675">Receptor</keyword>
<organism evidence="3 4">
    <name type="scientific">Flavobacterium noncentrifugens</name>
    <dbReference type="NCBI Taxonomy" id="1128970"/>
    <lineage>
        <taxon>Bacteria</taxon>
        <taxon>Pseudomonadati</taxon>
        <taxon>Bacteroidota</taxon>
        <taxon>Flavobacteriia</taxon>
        <taxon>Flavobacteriales</taxon>
        <taxon>Flavobacteriaceae</taxon>
        <taxon>Flavobacterium</taxon>
    </lineage>
</organism>
<name>A0A1G8WH45_9FLAO</name>
<dbReference type="InterPro" id="IPR037066">
    <property type="entry name" value="Plug_dom_sf"/>
</dbReference>
<dbReference type="STRING" id="1128970.SAMN04487935_1790"/>
<reference evidence="3 4" key="1">
    <citation type="submission" date="2016-10" db="EMBL/GenBank/DDBJ databases">
        <authorList>
            <person name="de Groot N.N."/>
        </authorList>
    </citation>
    <scope>NUCLEOTIDE SEQUENCE [LARGE SCALE GENOMIC DNA]</scope>
    <source>
        <strain evidence="3 4">CGMCC 1.10076</strain>
    </source>
</reference>
<evidence type="ECO:0000259" key="2">
    <source>
        <dbReference type="Pfam" id="PF14905"/>
    </source>
</evidence>
<dbReference type="SUPFAM" id="SSF56935">
    <property type="entry name" value="Porins"/>
    <property type="match status" value="1"/>
</dbReference>
<sequence length="816" mass="91355">MKKILKAIFLLLILQSGILSAQTGKITGKLTSSDKKPLESVLVSLLRANDNSLIKTEISEANGSFSFESLGANEYLIVVENPGYKTFQSQTISISAGKPEIKLAEVVLIASEIYKLDEVTVTKKKPFVERKLDKTVVNVDAMISNAGSDAMDVLEKSPGITVDQNGTITFKGKTGVVVFIDDKPTYLSGSELEAYLKSLPASTISQIEFMTNPPAKYEAAGNAGVINIKTKKSKSKGFNGSYSSRLSQGKATHTRNGLNLNYKNDKIRIYGNANYATQQFLTDLYIFRNYKNEDQSTKALFHQNTHMDNTVNTANGKIGLDYYASEKTTWGISFTGLAKNGTDKSDGSSRLTNAAAILDSTIIADNKEKKKFKNGGVNLNFSHDFDTIGRKFSADLDFLTYSDNTDQRYRNYIYQPDNSLSSSDESTGKLPSKINIYAFKMDYSNPLKKEGTIDAGYKISYSKTDNVAGYANVFGDVSIPNYDSSNHFKYDEMINAVYVNFSKSFGRFSFQSGLRLENTVSKGNQLGNIMKEASVFKKDYTNLFPTFYAMYKLDSLANKQVVFSFGRRIDRPYYQDLNPFLSPLDKFTFYAGNPYLNPSFSNNFELSYRYKSLFSTTLTYGHTKDNIDETIEINNGIYYSRPGNIGKSQTWSINAESEFEITKWYSANVYSEVTNLSYKSKLYTEELNTNGTFFFVLVNNKFKFGKDWSAELFGRYISSVESGQVTTDPKGTVNFTIQKKILKGQGSLRLGINDIFYTNINSGVINNLKNTYADYDNRGDTRFGALTFTYSFGKSFESKNSQERSGAESEQNRVKN</sequence>
<dbReference type="OrthoDB" id="8764943at2"/>
<dbReference type="InterPro" id="IPR008969">
    <property type="entry name" value="CarboxyPept-like_regulatory"/>
</dbReference>
<dbReference type="RefSeq" id="WP_091394004.1">
    <property type="nucleotide sequence ID" value="NZ_BKAI01000004.1"/>
</dbReference>
<dbReference type="InterPro" id="IPR041700">
    <property type="entry name" value="OMP_b-brl_3"/>
</dbReference>
<keyword evidence="1" id="KW-0732">Signal</keyword>